<protein>
    <submittedName>
        <fullName evidence="1">Uncharacterized protein</fullName>
    </submittedName>
</protein>
<organism evidence="1 2">
    <name type="scientific">Oleispira antarctica</name>
    <dbReference type="NCBI Taxonomy" id="188908"/>
    <lineage>
        <taxon>Bacteria</taxon>
        <taxon>Pseudomonadati</taxon>
        <taxon>Pseudomonadota</taxon>
        <taxon>Gammaproteobacteria</taxon>
        <taxon>Oceanospirillales</taxon>
        <taxon>Oceanospirillaceae</taxon>
        <taxon>Oleispira</taxon>
    </lineage>
</organism>
<dbReference type="AlphaFoldDB" id="A0A1Y5HSM6"/>
<evidence type="ECO:0000313" key="1">
    <source>
        <dbReference type="EMBL" id="OUS40318.1"/>
    </source>
</evidence>
<sequence>MSLNLCNIPSARENKESKFVGTIRCQFKLPGLVRTDIKKKKVTIEKRLNLRFKDLNMYCAAARSPMQVQINKEREYVSFIVDIKVYYINESENPELSAARFFAKIGRLIPKIILGSSTWAAEYTGLSTNIMPSYLFALEDALDLYEPEAVSA</sequence>
<comment type="caution">
    <text evidence="1">The sequence shown here is derived from an EMBL/GenBank/DDBJ whole genome shotgun (WGS) entry which is preliminary data.</text>
</comment>
<dbReference type="EMBL" id="MABE01000370">
    <property type="protein sequence ID" value="OUS40318.1"/>
    <property type="molecule type" value="Genomic_DNA"/>
</dbReference>
<accession>A0A1Y5HSM6</accession>
<evidence type="ECO:0000313" key="2">
    <source>
        <dbReference type="Proteomes" id="UP000227088"/>
    </source>
</evidence>
<gene>
    <name evidence="1" type="ORF">A9R00_06655</name>
</gene>
<proteinExistence type="predicted"/>
<dbReference type="Proteomes" id="UP000227088">
    <property type="component" value="Unassembled WGS sequence"/>
</dbReference>
<name>A0A1Y5HSM6_OLEAN</name>
<reference evidence="2" key="1">
    <citation type="journal article" date="2017" name="Proc. Natl. Acad. Sci. U.S.A.">
        <title>Simulation of Deepwater Horizon oil plume reveals substrate specialization within a complex community of hydrocarbon degraders.</title>
        <authorList>
            <person name="Hu P."/>
            <person name="Dubinsky E.A."/>
            <person name="Probst A.J."/>
            <person name="Wang J."/>
            <person name="Sieber C.M.K."/>
            <person name="Tom L.M."/>
            <person name="Gardinali P."/>
            <person name="Banfield J.F."/>
            <person name="Atlas R.M."/>
            <person name="Andersen G.L."/>
        </authorList>
    </citation>
    <scope>NUCLEOTIDE SEQUENCE [LARGE SCALE GENOMIC DNA]</scope>
</reference>